<name>A0A9W2ZZG9_BIOGL</name>
<dbReference type="RefSeq" id="XP_055880328.1">
    <property type="nucleotide sequence ID" value="XM_056024353.1"/>
</dbReference>
<keyword evidence="5 11" id="KW-0698">rRNA processing</keyword>
<evidence type="ECO:0000313" key="14">
    <source>
        <dbReference type="RefSeq" id="XP_055880327.1"/>
    </source>
</evidence>
<evidence type="ECO:0000256" key="12">
    <source>
        <dbReference type="SAM" id="MobiDB-lite"/>
    </source>
</evidence>
<evidence type="ECO:0000313" key="13">
    <source>
        <dbReference type="Proteomes" id="UP001165740"/>
    </source>
</evidence>
<keyword evidence="4" id="KW-0963">Cytoplasm</keyword>
<dbReference type="PANTHER" id="PTHR15314">
    <property type="entry name" value="RIBONUCLEASE P PROTEIN SUBUNIT P20"/>
    <property type="match status" value="1"/>
</dbReference>
<dbReference type="GeneID" id="106069180"/>
<evidence type="ECO:0000256" key="11">
    <source>
        <dbReference type="PIRNR" id="PIRNR036572"/>
    </source>
</evidence>
<dbReference type="InterPro" id="IPR014612">
    <property type="entry name" value="Pop7/Rpp20"/>
</dbReference>
<dbReference type="GO" id="GO:0000172">
    <property type="term" value="C:ribonuclease MRP complex"/>
    <property type="evidence" value="ECO:0007669"/>
    <property type="project" value="InterPro"/>
</dbReference>
<comment type="similarity">
    <text evidence="3 11">Belongs to the histone-like Alba family.</text>
</comment>
<dbReference type="OMA" id="EVFLHCT"/>
<evidence type="ECO:0000256" key="1">
    <source>
        <dbReference type="ARBA" id="ARBA00004463"/>
    </source>
</evidence>
<evidence type="ECO:0000256" key="5">
    <source>
        <dbReference type="ARBA" id="ARBA00022552"/>
    </source>
</evidence>
<evidence type="ECO:0000313" key="15">
    <source>
        <dbReference type="RefSeq" id="XP_055880328.1"/>
    </source>
</evidence>
<dbReference type="InterPro" id="IPR036882">
    <property type="entry name" value="Alba-like_dom_sf"/>
</dbReference>
<accession>A0A9W2ZZG9</accession>
<gene>
    <name evidence="14 15 16 17 18" type="primary">LOC106069180</name>
</gene>
<dbReference type="GO" id="GO:0005655">
    <property type="term" value="C:nucleolar ribonuclease P complex"/>
    <property type="evidence" value="ECO:0007669"/>
    <property type="project" value="InterPro"/>
</dbReference>
<dbReference type="Gene3D" id="3.30.110.20">
    <property type="entry name" value="Alba-like domain"/>
    <property type="match status" value="1"/>
</dbReference>
<keyword evidence="7 11" id="KW-0539">Nucleus</keyword>
<sequence>MQASNSKPSSSIDPEEYSLRKRLPPRFPQRGNDVYISEKTNFRAQESKCQKLLDSGNEVVIHGLGKAVNRAINLALQLKAKGNGTIKLAIQTSTVNLIDDLMPETDDGEAKTLYRNNSAVHICVYRSEDSAQSQTKDVLKPSQEK</sequence>
<dbReference type="GO" id="GO:0003676">
    <property type="term" value="F:nucleic acid binding"/>
    <property type="evidence" value="ECO:0007669"/>
    <property type="project" value="InterPro"/>
</dbReference>
<comment type="function">
    <text evidence="8 11">Component of ribonuclease P, a ribonucleoprotein complex that generates mature tRNA molecules by cleaving their 5'-ends. Also a component of the MRP ribonuclease complex, which cleaves pre-rRNA sequences.</text>
</comment>
<dbReference type="PANTHER" id="PTHR15314:SF1">
    <property type="entry name" value="RIBONUCLEASE P PROTEIN SUBUNIT P20"/>
    <property type="match status" value="1"/>
</dbReference>
<dbReference type="RefSeq" id="XP_055880329.1">
    <property type="nucleotide sequence ID" value="XM_056024354.1"/>
</dbReference>
<evidence type="ECO:0000256" key="4">
    <source>
        <dbReference type="ARBA" id="ARBA00022490"/>
    </source>
</evidence>
<dbReference type="RefSeq" id="XP_055880331.1">
    <property type="nucleotide sequence ID" value="XM_056024356.1"/>
</dbReference>
<evidence type="ECO:0000313" key="18">
    <source>
        <dbReference type="RefSeq" id="XP_055880331.1"/>
    </source>
</evidence>
<dbReference type="SUPFAM" id="SSF82704">
    <property type="entry name" value="AlbA-like"/>
    <property type="match status" value="1"/>
</dbReference>
<dbReference type="OrthoDB" id="416729at2759"/>
<dbReference type="PIRSF" id="PIRSF036572">
    <property type="entry name" value="RPP20"/>
    <property type="match status" value="1"/>
</dbReference>
<dbReference type="RefSeq" id="XP_055880327.1">
    <property type="nucleotide sequence ID" value="XM_056024352.1"/>
</dbReference>
<comment type="subcellular location">
    <subcellularLocation>
        <location evidence="1">Cytoplasmic granule</location>
    </subcellularLocation>
    <subcellularLocation>
        <location evidence="2 11">Nucleus</location>
        <location evidence="2 11">Nucleolus</location>
    </subcellularLocation>
</comment>
<evidence type="ECO:0000256" key="2">
    <source>
        <dbReference type="ARBA" id="ARBA00004604"/>
    </source>
</evidence>
<dbReference type="GO" id="GO:0001682">
    <property type="term" value="P:tRNA 5'-leader removal"/>
    <property type="evidence" value="ECO:0007669"/>
    <property type="project" value="InterPro"/>
</dbReference>
<comment type="subunit">
    <text evidence="9">Component of nuclear RNase P and RNase MRP complexes. RNase P consists of a catalytic RNA moiety and 10 different protein chains; POP1, POP4, POP5, POP7, RPP14, RPP21, RPP25, RPP30, RPP38 and RPP40. Within the RNase P complex, POP1, POP7 and RPP25 form the 'finger' subcomplex, POP5, RPP14, RPP40 and homodimeric RPP30 form the 'palm' subcomplex, and RPP21, POP4 and RPP38 form the 'wrist' subcomplex. All subunits of the RNase P complex interact with the catalytic RNA. Several subunits of RNase P are also part of the RNase MRP complex. RNase MRP consists of a catalytic RNA moiety and about 8 protein subunits; POP1, POP7, RPP25, RPP30, RPP38, RPP40 and possibly also POP4 and POP5. Interacts with SMN1. POP7 forms a heterodimer with RPP25 that binds to the P3 stem loop of the catalytic RNA.</text>
</comment>
<reference evidence="14 15" key="1">
    <citation type="submission" date="2025-04" db="UniProtKB">
        <authorList>
            <consortium name="RefSeq"/>
        </authorList>
    </citation>
    <scope>IDENTIFICATION</scope>
</reference>
<dbReference type="FunFam" id="3.30.110.20:FF:000002">
    <property type="entry name" value="Ribonuclease P protein subunit p20"/>
    <property type="match status" value="1"/>
</dbReference>
<dbReference type="RefSeq" id="XP_055880330.1">
    <property type="nucleotide sequence ID" value="XM_056024355.1"/>
</dbReference>
<keyword evidence="13" id="KW-1185">Reference proteome</keyword>
<dbReference type="GO" id="GO:0006364">
    <property type="term" value="P:rRNA processing"/>
    <property type="evidence" value="ECO:0007669"/>
    <property type="project" value="UniProtKB-KW"/>
</dbReference>
<evidence type="ECO:0000313" key="16">
    <source>
        <dbReference type="RefSeq" id="XP_055880329.1"/>
    </source>
</evidence>
<evidence type="ECO:0000256" key="7">
    <source>
        <dbReference type="ARBA" id="ARBA00023242"/>
    </source>
</evidence>
<evidence type="ECO:0000256" key="8">
    <source>
        <dbReference type="ARBA" id="ARBA00053284"/>
    </source>
</evidence>
<evidence type="ECO:0000256" key="6">
    <source>
        <dbReference type="ARBA" id="ARBA00022694"/>
    </source>
</evidence>
<organism evidence="13 17">
    <name type="scientific">Biomphalaria glabrata</name>
    <name type="common">Bloodfluke planorb</name>
    <name type="synonym">Freshwater snail</name>
    <dbReference type="NCBI Taxonomy" id="6526"/>
    <lineage>
        <taxon>Eukaryota</taxon>
        <taxon>Metazoa</taxon>
        <taxon>Spiralia</taxon>
        <taxon>Lophotrochozoa</taxon>
        <taxon>Mollusca</taxon>
        <taxon>Gastropoda</taxon>
        <taxon>Heterobranchia</taxon>
        <taxon>Euthyneura</taxon>
        <taxon>Panpulmonata</taxon>
        <taxon>Hygrophila</taxon>
        <taxon>Lymnaeoidea</taxon>
        <taxon>Planorbidae</taxon>
        <taxon>Biomphalaria</taxon>
    </lineage>
</organism>
<protein>
    <recommendedName>
        <fullName evidence="10 11">Ribonuclease P protein subunit p20</fullName>
        <shortName evidence="11">RNaseP protein p20</shortName>
    </recommendedName>
</protein>
<dbReference type="GO" id="GO:0004526">
    <property type="term" value="F:ribonuclease P activity"/>
    <property type="evidence" value="ECO:0007669"/>
    <property type="project" value="UniProtKB-UniRule"/>
</dbReference>
<evidence type="ECO:0000256" key="10">
    <source>
        <dbReference type="ARBA" id="ARBA00068472"/>
    </source>
</evidence>
<evidence type="ECO:0000313" key="17">
    <source>
        <dbReference type="RefSeq" id="XP_055880330.1"/>
    </source>
</evidence>
<dbReference type="Proteomes" id="UP001165740">
    <property type="component" value="Chromosome 3"/>
</dbReference>
<feature type="compositionally biased region" description="Polar residues" evidence="12">
    <location>
        <begin position="1"/>
        <end position="12"/>
    </location>
</feature>
<dbReference type="Pfam" id="PF12328">
    <property type="entry name" value="Rpp20"/>
    <property type="match status" value="1"/>
</dbReference>
<evidence type="ECO:0000256" key="9">
    <source>
        <dbReference type="ARBA" id="ARBA00064615"/>
    </source>
</evidence>
<proteinExistence type="inferred from homology"/>
<keyword evidence="6 11" id="KW-0819">tRNA processing</keyword>
<dbReference type="AlphaFoldDB" id="A0A9W2ZZG9"/>
<feature type="region of interest" description="Disordered" evidence="12">
    <location>
        <begin position="1"/>
        <end position="29"/>
    </location>
</feature>
<evidence type="ECO:0000256" key="3">
    <source>
        <dbReference type="ARBA" id="ARBA00008018"/>
    </source>
</evidence>